<evidence type="ECO:0000313" key="4">
    <source>
        <dbReference type="Proteomes" id="UP000006753"/>
    </source>
</evidence>
<organism evidence="3 4">
    <name type="scientific">Marssonina brunnea f. sp. multigermtubi (strain MB_m1)</name>
    <name type="common">Marssonina leaf spot fungus</name>
    <dbReference type="NCBI Taxonomy" id="1072389"/>
    <lineage>
        <taxon>Eukaryota</taxon>
        <taxon>Fungi</taxon>
        <taxon>Dikarya</taxon>
        <taxon>Ascomycota</taxon>
        <taxon>Pezizomycotina</taxon>
        <taxon>Leotiomycetes</taxon>
        <taxon>Helotiales</taxon>
        <taxon>Drepanopezizaceae</taxon>
        <taxon>Drepanopeziza</taxon>
    </lineage>
</organism>
<accession>K1X2D1</accession>
<feature type="region of interest" description="Disordered" evidence="1">
    <location>
        <begin position="108"/>
        <end position="196"/>
    </location>
</feature>
<dbReference type="KEGG" id="mbe:MBM_02628"/>
<keyword evidence="4" id="KW-1185">Reference proteome</keyword>
<name>K1X2D1_MARBU</name>
<dbReference type="Proteomes" id="UP000006753">
    <property type="component" value="Unassembled WGS sequence"/>
</dbReference>
<sequence>MHTTIFSLPLGLLLLTSSTTLAIPIQSSPSMLDTYLDFNGPPLQPAAALIQRSSPLSNQPPYPLPLQKRTLDRRQKGSNSNNQLHSDLAAPVPNLQKQRKRELIQAQKPLTESQAQAQKPLTQRPGPETPADAKPQTHQHKNPHPDPNGPHHHHHHHHLPHHHHHPHHNPGSPSTYPHGIRFPYSTLSPSTPQCPSRCQLRTTLLAVSETELSKAKGGDDDDDDTKSQIRIQPRSRPRAHAHLERRAHALTKALLHRLLADGDASSASSASASASASYGSLAEGGSTTTTTNTTAGTTTAIEPLLLAGSKKEAASER</sequence>
<reference evidence="3 4" key="1">
    <citation type="journal article" date="2012" name="BMC Genomics">
        <title>Sequencing the genome of Marssonina brunnea reveals fungus-poplar co-evolution.</title>
        <authorList>
            <person name="Zhu S."/>
            <person name="Cao Y.-Z."/>
            <person name="Jiang C."/>
            <person name="Tan B.-Y."/>
            <person name="Wang Z."/>
            <person name="Feng S."/>
            <person name="Zhang L."/>
            <person name="Su X.-H."/>
            <person name="Brejova B."/>
            <person name="Vinar T."/>
            <person name="Xu M."/>
            <person name="Wang M.-X."/>
            <person name="Zhang S.-G."/>
            <person name="Huang M.-R."/>
            <person name="Wu R."/>
            <person name="Zhou Y."/>
        </authorList>
    </citation>
    <scope>NUCLEOTIDE SEQUENCE [LARGE SCALE GENOMIC DNA]</scope>
    <source>
        <strain evidence="3 4">MB_m1</strain>
    </source>
</reference>
<feature type="compositionally biased region" description="Polar residues" evidence="1">
    <location>
        <begin position="108"/>
        <end position="121"/>
    </location>
</feature>
<gene>
    <name evidence="3" type="ORF">MBM_02628</name>
</gene>
<feature type="compositionally biased region" description="Basic residues" evidence="1">
    <location>
        <begin position="150"/>
        <end position="168"/>
    </location>
</feature>
<dbReference type="EMBL" id="JH921431">
    <property type="protein sequence ID" value="EKD19391.1"/>
    <property type="molecule type" value="Genomic_DNA"/>
</dbReference>
<feature type="chain" id="PRO_5003854875" evidence="2">
    <location>
        <begin position="23"/>
        <end position="317"/>
    </location>
</feature>
<keyword evidence="2" id="KW-0732">Signal</keyword>
<dbReference type="InParanoid" id="K1X2D1"/>
<evidence type="ECO:0000313" key="3">
    <source>
        <dbReference type="EMBL" id="EKD19391.1"/>
    </source>
</evidence>
<protein>
    <submittedName>
        <fullName evidence="3">Uncharacterized protein</fullName>
    </submittedName>
</protein>
<feature type="region of interest" description="Disordered" evidence="1">
    <location>
        <begin position="267"/>
        <end position="317"/>
    </location>
</feature>
<evidence type="ECO:0000256" key="1">
    <source>
        <dbReference type="SAM" id="MobiDB-lite"/>
    </source>
</evidence>
<dbReference type="AlphaFoldDB" id="K1X2D1"/>
<feature type="compositionally biased region" description="Low complexity" evidence="1">
    <location>
        <begin position="267"/>
        <end position="277"/>
    </location>
</feature>
<evidence type="ECO:0000256" key="2">
    <source>
        <dbReference type="SAM" id="SignalP"/>
    </source>
</evidence>
<proteinExistence type="predicted"/>
<feature type="region of interest" description="Disordered" evidence="1">
    <location>
        <begin position="211"/>
        <end position="241"/>
    </location>
</feature>
<feature type="signal peptide" evidence="2">
    <location>
        <begin position="1"/>
        <end position="22"/>
    </location>
</feature>
<dbReference type="HOGENOM" id="CLU_877377_0_0_1"/>
<feature type="region of interest" description="Disordered" evidence="1">
    <location>
        <begin position="73"/>
        <end position="95"/>
    </location>
</feature>
<feature type="compositionally biased region" description="Polar residues" evidence="1">
    <location>
        <begin position="185"/>
        <end position="196"/>
    </location>
</feature>
<dbReference type="OrthoDB" id="10627659at2759"/>
<feature type="compositionally biased region" description="Low complexity" evidence="1">
    <location>
        <begin position="287"/>
        <end position="299"/>
    </location>
</feature>